<proteinExistence type="predicted"/>
<evidence type="ECO:0000256" key="1">
    <source>
        <dbReference type="SAM" id="Phobius"/>
    </source>
</evidence>
<feature type="transmembrane region" description="Helical" evidence="1">
    <location>
        <begin position="85"/>
        <end position="103"/>
    </location>
</feature>
<keyword evidence="1" id="KW-1133">Transmembrane helix</keyword>
<accession>A0A6A4I5K2</accession>
<feature type="transmembrane region" description="Helical" evidence="1">
    <location>
        <begin position="109"/>
        <end position="130"/>
    </location>
</feature>
<feature type="transmembrane region" description="Helical" evidence="1">
    <location>
        <begin position="44"/>
        <end position="64"/>
    </location>
</feature>
<dbReference type="OrthoDB" id="2744793at2759"/>
<organism evidence="2 3">
    <name type="scientific">Gymnopus androsaceus JB14</name>
    <dbReference type="NCBI Taxonomy" id="1447944"/>
    <lineage>
        <taxon>Eukaryota</taxon>
        <taxon>Fungi</taxon>
        <taxon>Dikarya</taxon>
        <taxon>Basidiomycota</taxon>
        <taxon>Agaricomycotina</taxon>
        <taxon>Agaricomycetes</taxon>
        <taxon>Agaricomycetidae</taxon>
        <taxon>Agaricales</taxon>
        <taxon>Marasmiineae</taxon>
        <taxon>Omphalotaceae</taxon>
        <taxon>Gymnopus</taxon>
    </lineage>
</organism>
<reference evidence="2" key="1">
    <citation type="journal article" date="2019" name="Environ. Microbiol.">
        <title>Fungal ecological strategies reflected in gene transcription - a case study of two litter decomposers.</title>
        <authorList>
            <person name="Barbi F."/>
            <person name="Kohler A."/>
            <person name="Barry K."/>
            <person name="Baskaran P."/>
            <person name="Daum C."/>
            <person name="Fauchery L."/>
            <person name="Ihrmark K."/>
            <person name="Kuo A."/>
            <person name="LaButti K."/>
            <person name="Lipzen A."/>
            <person name="Morin E."/>
            <person name="Grigoriev I.V."/>
            <person name="Henrissat B."/>
            <person name="Lindahl B."/>
            <person name="Martin F."/>
        </authorList>
    </citation>
    <scope>NUCLEOTIDE SEQUENCE</scope>
    <source>
        <strain evidence="2">JB14</strain>
    </source>
</reference>
<dbReference type="EMBL" id="ML769419">
    <property type="protein sequence ID" value="KAE9404084.1"/>
    <property type="molecule type" value="Genomic_DNA"/>
</dbReference>
<dbReference type="Proteomes" id="UP000799118">
    <property type="component" value="Unassembled WGS sequence"/>
</dbReference>
<gene>
    <name evidence="2" type="ORF">BT96DRAFT_935860</name>
</gene>
<name>A0A6A4I5K2_9AGAR</name>
<dbReference type="AlphaFoldDB" id="A0A6A4I5K2"/>
<evidence type="ECO:0000313" key="2">
    <source>
        <dbReference type="EMBL" id="KAE9404084.1"/>
    </source>
</evidence>
<evidence type="ECO:0000313" key="3">
    <source>
        <dbReference type="Proteomes" id="UP000799118"/>
    </source>
</evidence>
<protein>
    <submittedName>
        <fullName evidence="2">Uncharacterized protein</fullName>
    </submittedName>
</protein>
<feature type="transmembrane region" description="Helical" evidence="1">
    <location>
        <begin position="12"/>
        <end position="38"/>
    </location>
</feature>
<keyword evidence="3" id="KW-1185">Reference proteome</keyword>
<sequence length="170" mass="18774">MTPEESEQIAFVGIALFQDITTLIFINGLFGLVIVVIYTCANDAFTLFLVKFGLVVSTSGGLIAQEMAANLKATVTEILEDWSGNFIFLIADTAIVWRAWALWTDFRLVKWTLLIILLLDIGISIADATFDTRNIFSGNPLDLDWETSSINLCNITQQENTSGKNPSPYG</sequence>
<keyword evidence="1" id="KW-0472">Membrane</keyword>
<keyword evidence="1" id="KW-0812">Transmembrane</keyword>